<dbReference type="EMBL" id="VIRV01000001">
    <property type="protein sequence ID" value="MBY0757528.1"/>
    <property type="molecule type" value="Genomic_DNA"/>
</dbReference>
<accession>A0ABS7L383</accession>
<gene>
    <name evidence="3" type="ORF">FLB61_00135</name>
</gene>
<comment type="caution">
    <text evidence="3">The sequence shown here is derived from an EMBL/GenBank/DDBJ whole genome shotgun (WGS) entry which is preliminary data.</text>
</comment>
<feature type="region of interest" description="Disordered" evidence="1">
    <location>
        <begin position="37"/>
        <end position="59"/>
    </location>
</feature>
<evidence type="ECO:0000256" key="2">
    <source>
        <dbReference type="SAM" id="Phobius"/>
    </source>
</evidence>
<reference evidence="3 4" key="1">
    <citation type="journal article" date="2020" name="New Microbes New Infect">
        <title>Sellimonas caecigallum sp. nov., description and genome sequence of a new member of the Sellimonas genus isolated from the cecum of feral chicken.</title>
        <authorList>
            <person name="Wongkuna S."/>
            <person name="Ghimire S."/>
            <person name="Antony L."/>
            <person name="Chankhamhaengdecha S."/>
            <person name="Janvilisri T."/>
            <person name="Scaria J."/>
        </authorList>
    </citation>
    <scope>NUCLEOTIDE SEQUENCE [LARGE SCALE GENOMIC DNA]</scope>
    <source>
        <strain evidence="3 4">SW451</strain>
    </source>
</reference>
<dbReference type="Pfam" id="PF19546">
    <property type="entry name" value="DUF6070"/>
    <property type="match status" value="1"/>
</dbReference>
<evidence type="ECO:0000256" key="1">
    <source>
        <dbReference type="SAM" id="MobiDB-lite"/>
    </source>
</evidence>
<organism evidence="3 4">
    <name type="scientific">Sellimonas caecigallum</name>
    <dbReference type="NCBI Taxonomy" id="2592333"/>
    <lineage>
        <taxon>Bacteria</taxon>
        <taxon>Bacillati</taxon>
        <taxon>Bacillota</taxon>
        <taxon>Clostridia</taxon>
        <taxon>Lachnospirales</taxon>
        <taxon>Lachnospiraceae</taxon>
        <taxon>Sellimonas</taxon>
    </lineage>
</organism>
<feature type="transmembrane region" description="Helical" evidence="2">
    <location>
        <begin position="12"/>
        <end position="32"/>
    </location>
</feature>
<dbReference type="Proteomes" id="UP000779049">
    <property type="component" value="Unassembled WGS sequence"/>
</dbReference>
<name>A0ABS7L383_9FIRM</name>
<keyword evidence="2" id="KW-1133">Transmembrane helix</keyword>
<sequence>MDDIRWVIKKYGIWIILLILVLFAGCMIWQNLGEKDREDSVKKTDTTEEAGNDANQEKGYDLPVDEKAEEKAVKDGKEKMMDIKETYQAFRGAAETGVLPDVAIQQMAEQLEKDGNIVVEGTAYEVMHHYEKMDVFLGQAAQGKKDRVTIYELRENGDIGRSEYIYDGKDMYVLNTGFSWGEDDDIAVSDSTLTRMEWFTYTEKGWFLFEYCVPQPPDVTEVIDGHDAIRVKPLEERNREISEKYLFPIGYQSSNLLWSDWDSEHKDKIDYNALFESFYEIKYQETFPVDKYADGMPKEEFEAVMKEYLPVSEEDLQRFAVFDAATQRYAWNEQDYRSNDSGALGLSLPEVIGMRGGKYGTIVLTVDAVCKSLGSDRLIRHEMMVRQEGEMIKYLSNRILENNMETLPEYHYRTK</sequence>
<dbReference type="PROSITE" id="PS51257">
    <property type="entry name" value="PROKAR_LIPOPROTEIN"/>
    <property type="match status" value="1"/>
</dbReference>
<keyword evidence="2" id="KW-0812">Transmembrane</keyword>
<protein>
    <submittedName>
        <fullName evidence="3">Uncharacterized protein</fullName>
    </submittedName>
</protein>
<evidence type="ECO:0000313" key="4">
    <source>
        <dbReference type="Proteomes" id="UP000779049"/>
    </source>
</evidence>
<dbReference type="RefSeq" id="WP_221919094.1">
    <property type="nucleotide sequence ID" value="NZ_CP173660.1"/>
</dbReference>
<dbReference type="InterPro" id="IPR045714">
    <property type="entry name" value="DUF6070"/>
</dbReference>
<proteinExistence type="predicted"/>
<keyword evidence="2" id="KW-0472">Membrane</keyword>
<evidence type="ECO:0000313" key="3">
    <source>
        <dbReference type="EMBL" id="MBY0757528.1"/>
    </source>
</evidence>
<feature type="compositionally biased region" description="Basic and acidic residues" evidence="1">
    <location>
        <begin position="37"/>
        <end position="46"/>
    </location>
</feature>
<keyword evidence="4" id="KW-1185">Reference proteome</keyword>